<dbReference type="EMBL" id="FQZE01000003">
    <property type="protein sequence ID" value="SHI57098.1"/>
    <property type="molecule type" value="Genomic_DNA"/>
</dbReference>
<dbReference type="InterPro" id="IPR036291">
    <property type="entry name" value="NAD(P)-bd_dom_sf"/>
</dbReference>
<protein>
    <submittedName>
        <fullName evidence="6">Pyrroline-5-carboxylate reductase</fullName>
    </submittedName>
</protein>
<dbReference type="AlphaFoldDB" id="A0A1M6C8N1"/>
<dbReference type="Gene3D" id="3.40.50.720">
    <property type="entry name" value="NAD(P)-binding Rossmann-like Domain"/>
    <property type="match status" value="1"/>
</dbReference>
<comment type="similarity">
    <text evidence="1">Belongs to the pyrroline-5-carboxylate reductase family.</text>
</comment>
<dbReference type="Proteomes" id="UP000184050">
    <property type="component" value="Unassembled WGS sequence"/>
</dbReference>
<sequence length="256" mass="28570">MKTTIGFIGGGRITKIFLEGFKNKNVEFESVKVYDPNNETLDALASDFPAVKKAGTPEEAAQAKVVVIAVHPPVVMETLEKIAGVVNDETFVVSLAPKITIEKIASKVKTANIVRMIPNATSYINEGYNPLAFHPAMLKKEKKQIKKLFKPLGKTFETEEHKLEGYAIISGMLPTYFWFQWQELETIGEKTGLSKEEAAKIIRTTLKNAIKLYYKSGLTPEEVMDLIPVKPIGENEEEIKNTLNSKLLGLFEKIKP</sequence>
<keyword evidence="7" id="KW-1185">Reference proteome</keyword>
<keyword evidence="3" id="KW-0560">Oxidoreductase</keyword>
<evidence type="ECO:0000256" key="4">
    <source>
        <dbReference type="PIRSR" id="PIRSR000193-1"/>
    </source>
</evidence>
<dbReference type="SUPFAM" id="SSF51735">
    <property type="entry name" value="NAD(P)-binding Rossmann-fold domains"/>
    <property type="match status" value="1"/>
</dbReference>
<evidence type="ECO:0000313" key="6">
    <source>
        <dbReference type="EMBL" id="SHI57098.1"/>
    </source>
</evidence>
<dbReference type="SUPFAM" id="SSF48179">
    <property type="entry name" value="6-phosphogluconate dehydrogenase C-terminal domain-like"/>
    <property type="match status" value="1"/>
</dbReference>
<organism evidence="6 7">
    <name type="scientific">Tangfeifania diversioriginum</name>
    <dbReference type="NCBI Taxonomy" id="1168035"/>
    <lineage>
        <taxon>Bacteria</taxon>
        <taxon>Pseudomonadati</taxon>
        <taxon>Bacteroidota</taxon>
        <taxon>Bacteroidia</taxon>
        <taxon>Marinilabiliales</taxon>
        <taxon>Prolixibacteraceae</taxon>
        <taxon>Tangfeifania</taxon>
    </lineage>
</organism>
<dbReference type="GO" id="GO:0055129">
    <property type="term" value="P:L-proline biosynthetic process"/>
    <property type="evidence" value="ECO:0007669"/>
    <property type="project" value="TreeGrafter"/>
</dbReference>
<evidence type="ECO:0000256" key="1">
    <source>
        <dbReference type="ARBA" id="ARBA00005525"/>
    </source>
</evidence>
<dbReference type="InterPro" id="IPR000304">
    <property type="entry name" value="Pyrroline-COOH_reductase"/>
</dbReference>
<name>A0A1M6C8N1_9BACT</name>
<evidence type="ECO:0000256" key="2">
    <source>
        <dbReference type="ARBA" id="ARBA00022857"/>
    </source>
</evidence>
<feature type="domain" description="Pyrroline-5-carboxylate reductase catalytic N-terminal" evidence="5">
    <location>
        <begin position="4"/>
        <end position="96"/>
    </location>
</feature>
<dbReference type="PANTHER" id="PTHR11645">
    <property type="entry name" value="PYRROLINE-5-CARBOXYLATE REDUCTASE"/>
    <property type="match status" value="1"/>
</dbReference>
<dbReference type="Gene3D" id="1.10.3730.10">
    <property type="entry name" value="ProC C-terminal domain-like"/>
    <property type="match status" value="1"/>
</dbReference>
<dbReference type="InterPro" id="IPR008927">
    <property type="entry name" value="6-PGluconate_DH-like_C_sf"/>
</dbReference>
<evidence type="ECO:0000259" key="5">
    <source>
        <dbReference type="Pfam" id="PF03807"/>
    </source>
</evidence>
<proteinExistence type="inferred from homology"/>
<dbReference type="RefSeq" id="WP_073165439.1">
    <property type="nucleotide sequence ID" value="NZ_FQZE01000003.1"/>
</dbReference>
<gene>
    <name evidence="6" type="ORF">SAMN05444280_103170</name>
</gene>
<accession>A0A1M6C8N1</accession>
<dbReference type="STRING" id="1168035.SAMN05444280_103170"/>
<dbReference type="PIRSF" id="PIRSF000193">
    <property type="entry name" value="Pyrrol-5-carb_rd"/>
    <property type="match status" value="1"/>
</dbReference>
<evidence type="ECO:0000256" key="3">
    <source>
        <dbReference type="ARBA" id="ARBA00023002"/>
    </source>
</evidence>
<dbReference type="Pfam" id="PF03807">
    <property type="entry name" value="F420_oxidored"/>
    <property type="match status" value="1"/>
</dbReference>
<reference evidence="6 7" key="1">
    <citation type="submission" date="2016-11" db="EMBL/GenBank/DDBJ databases">
        <authorList>
            <person name="Jaros S."/>
            <person name="Januszkiewicz K."/>
            <person name="Wedrychowicz H."/>
        </authorList>
    </citation>
    <scope>NUCLEOTIDE SEQUENCE [LARGE SCALE GENOMIC DNA]</scope>
    <source>
        <strain evidence="6 7">DSM 27063</strain>
    </source>
</reference>
<dbReference type="InterPro" id="IPR028939">
    <property type="entry name" value="P5C_Rdtase_cat_N"/>
</dbReference>
<dbReference type="PANTHER" id="PTHR11645:SF0">
    <property type="entry name" value="PYRROLINE-5-CARBOXYLATE REDUCTASE 3"/>
    <property type="match status" value="1"/>
</dbReference>
<dbReference type="OrthoDB" id="9805754at2"/>
<dbReference type="GO" id="GO:0004735">
    <property type="term" value="F:pyrroline-5-carboxylate reductase activity"/>
    <property type="evidence" value="ECO:0007669"/>
    <property type="project" value="InterPro"/>
</dbReference>
<feature type="binding site" evidence="4">
    <location>
        <begin position="69"/>
        <end position="72"/>
    </location>
    <ligand>
        <name>NADP(+)</name>
        <dbReference type="ChEBI" id="CHEBI:58349"/>
    </ligand>
</feature>
<keyword evidence="2 4" id="KW-0521">NADP</keyword>
<evidence type="ECO:0000313" key="7">
    <source>
        <dbReference type="Proteomes" id="UP000184050"/>
    </source>
</evidence>